<evidence type="ECO:0000313" key="2">
    <source>
        <dbReference type="Proteomes" id="UP000004619"/>
    </source>
</evidence>
<dbReference type="RefSeq" id="WP_005933104.1">
    <property type="nucleotide sequence ID" value="NZ_JAWJWW010000002.1"/>
</dbReference>
<comment type="caution">
    <text evidence="1">The sequence shown here is derived from an EMBL/GenBank/DDBJ whole genome shotgun (WGS) entry which is preliminary data.</text>
</comment>
<dbReference type="EMBL" id="ACOP02000048">
    <property type="protein sequence ID" value="EEU96582.1"/>
    <property type="molecule type" value="Genomic_DNA"/>
</dbReference>
<dbReference type="Proteomes" id="UP000004619">
    <property type="component" value="Unassembled WGS sequence"/>
</dbReference>
<dbReference type="STRING" id="411483.FAEPRAA2165_01814"/>
<keyword evidence="2" id="KW-1185">Reference proteome</keyword>
<dbReference type="AlphaFoldDB" id="C7H687"/>
<evidence type="ECO:0000313" key="1">
    <source>
        <dbReference type="EMBL" id="EEU96582.1"/>
    </source>
</evidence>
<organism evidence="1 2">
    <name type="scientific">Faecalibacterium duncaniae (strain DSM 17677 / JCM 31915 / A2-165)</name>
    <name type="common">Faecalibacterium prausnitzii</name>
    <dbReference type="NCBI Taxonomy" id="411483"/>
    <lineage>
        <taxon>Bacteria</taxon>
        <taxon>Bacillati</taxon>
        <taxon>Bacillota</taxon>
        <taxon>Clostridia</taxon>
        <taxon>Eubacteriales</taxon>
        <taxon>Oscillospiraceae</taxon>
        <taxon>Faecalibacterium</taxon>
    </lineage>
</organism>
<sequence>MIKIITLADFNRDYAENLSNIHTIGGVCGILSLPLLGGRRNDMGESNYGMV</sequence>
<protein>
    <submittedName>
        <fullName evidence="1">Uncharacterized protein</fullName>
    </submittedName>
</protein>
<reference evidence="1" key="1">
    <citation type="submission" date="2009-08" db="EMBL/GenBank/DDBJ databases">
        <authorList>
            <person name="Weinstock G."/>
            <person name="Sodergren E."/>
            <person name="Clifton S."/>
            <person name="Fulton L."/>
            <person name="Fulton B."/>
            <person name="Courtney L."/>
            <person name="Fronick C."/>
            <person name="Harrison M."/>
            <person name="Strong C."/>
            <person name="Farmer C."/>
            <person name="Delahaunty K."/>
            <person name="Markovic C."/>
            <person name="Hall O."/>
            <person name="Minx P."/>
            <person name="Tomlinson C."/>
            <person name="Mitreva M."/>
            <person name="Nelson J."/>
            <person name="Hou S."/>
            <person name="Wollam A."/>
            <person name="Pepin K.H."/>
            <person name="Johnson M."/>
            <person name="Bhonagiri V."/>
            <person name="Nash W.E."/>
            <person name="Warren W."/>
            <person name="Chinwalla A."/>
            <person name="Mardis E.R."/>
            <person name="Wilson R.K."/>
        </authorList>
    </citation>
    <scope>NUCLEOTIDE SEQUENCE [LARGE SCALE GENOMIC DNA]</scope>
    <source>
        <strain evidence="1">A2-165</strain>
    </source>
</reference>
<gene>
    <name evidence="1" type="ORF">FAEPRAA2165_01814</name>
</gene>
<name>C7H687_FAED2</name>
<proteinExistence type="predicted"/>
<accession>C7H687</accession>
<dbReference type="HOGENOM" id="CLU_3099011_0_0_9"/>